<feature type="compositionally biased region" description="Basic and acidic residues" evidence="1">
    <location>
        <begin position="35"/>
        <end position="46"/>
    </location>
</feature>
<name>A0A3M7L4Y6_AUXPR</name>
<organism evidence="2 3">
    <name type="scientific">Auxenochlorella protothecoides</name>
    <name type="common">Green microalga</name>
    <name type="synonym">Chlorella protothecoides</name>
    <dbReference type="NCBI Taxonomy" id="3075"/>
    <lineage>
        <taxon>Eukaryota</taxon>
        <taxon>Viridiplantae</taxon>
        <taxon>Chlorophyta</taxon>
        <taxon>core chlorophytes</taxon>
        <taxon>Trebouxiophyceae</taxon>
        <taxon>Chlorellales</taxon>
        <taxon>Chlorellaceae</taxon>
        <taxon>Auxenochlorella</taxon>
    </lineage>
</organism>
<accession>A0A3M7L4Y6</accession>
<evidence type="ECO:0000256" key="1">
    <source>
        <dbReference type="SAM" id="MobiDB-lite"/>
    </source>
</evidence>
<dbReference type="EMBL" id="QOKY01000053">
    <property type="protein sequence ID" value="RMZ57801.1"/>
    <property type="molecule type" value="Genomic_DNA"/>
</dbReference>
<feature type="compositionally biased region" description="Basic residues" evidence="1">
    <location>
        <begin position="67"/>
        <end position="78"/>
    </location>
</feature>
<dbReference type="AlphaFoldDB" id="A0A3M7L4Y6"/>
<feature type="region of interest" description="Disordered" evidence="1">
    <location>
        <begin position="29"/>
        <end position="107"/>
    </location>
</feature>
<evidence type="ECO:0000313" key="3">
    <source>
        <dbReference type="Proteomes" id="UP000279271"/>
    </source>
</evidence>
<evidence type="ECO:0000313" key="2">
    <source>
        <dbReference type="EMBL" id="RMZ57801.1"/>
    </source>
</evidence>
<sequence length="123" mass="12790">GRHGGGVLQHAAPQAQPVVQQRLAVGAGHVGGVAQERRQQRADARLGHRGQAQAAHQAGRGAGARAAPRRHHAPHPRQRVGDGGEPGQHGEAGADQAVHAPRDGRRVRREVGGHLLRGLLPGC</sequence>
<protein>
    <submittedName>
        <fullName evidence="2">Uncharacterized protein</fullName>
    </submittedName>
</protein>
<comment type="caution">
    <text evidence="2">The sequence shown here is derived from an EMBL/GenBank/DDBJ whole genome shotgun (WGS) entry which is preliminary data.</text>
</comment>
<gene>
    <name evidence="2" type="ORF">APUTEX25_000528</name>
</gene>
<reference evidence="3" key="1">
    <citation type="journal article" date="2018" name="Algal Res.">
        <title>Characterization of plant carbon substrate utilization by Auxenochlorella protothecoides.</title>
        <authorList>
            <person name="Vogler B.W."/>
            <person name="Starkenburg S.R."/>
            <person name="Sudasinghe N."/>
            <person name="Schambach J.Y."/>
            <person name="Rollin J.A."/>
            <person name="Pattathil S."/>
            <person name="Barry A.N."/>
        </authorList>
    </citation>
    <scope>NUCLEOTIDE SEQUENCE [LARGE SCALE GENOMIC DNA]</scope>
    <source>
        <strain evidence="3">UTEX 25</strain>
    </source>
</reference>
<feature type="non-terminal residue" evidence="2">
    <location>
        <position position="123"/>
    </location>
</feature>
<dbReference type="Proteomes" id="UP000279271">
    <property type="component" value="Unassembled WGS sequence"/>
</dbReference>
<feature type="non-terminal residue" evidence="2">
    <location>
        <position position="1"/>
    </location>
</feature>
<feature type="compositionally biased region" description="Low complexity" evidence="1">
    <location>
        <begin position="49"/>
        <end position="66"/>
    </location>
</feature>
<proteinExistence type="predicted"/>